<evidence type="ECO:0000259" key="1">
    <source>
        <dbReference type="PROSITE" id="PS51180"/>
    </source>
</evidence>
<organism evidence="2 3">
    <name type="scientific">Penicillium thymicola</name>
    <dbReference type="NCBI Taxonomy" id="293382"/>
    <lineage>
        <taxon>Eukaryota</taxon>
        <taxon>Fungi</taxon>
        <taxon>Dikarya</taxon>
        <taxon>Ascomycota</taxon>
        <taxon>Pezizomycotina</taxon>
        <taxon>Eurotiomycetes</taxon>
        <taxon>Eurotiomycetidae</taxon>
        <taxon>Eurotiales</taxon>
        <taxon>Aspergillaceae</taxon>
        <taxon>Penicillium</taxon>
    </lineage>
</organism>
<dbReference type="PROSITE" id="PS51180">
    <property type="entry name" value="BRO1"/>
    <property type="match status" value="1"/>
</dbReference>
<dbReference type="Pfam" id="PF03097">
    <property type="entry name" value="BRO1"/>
    <property type="match status" value="1"/>
</dbReference>
<dbReference type="Proteomes" id="UP001227192">
    <property type="component" value="Unassembled WGS sequence"/>
</dbReference>
<dbReference type="Gene3D" id="1.25.40.280">
    <property type="entry name" value="alix/aip1 like domains"/>
    <property type="match status" value="1"/>
</dbReference>
<dbReference type="InterPro" id="IPR004328">
    <property type="entry name" value="BRO1_dom"/>
</dbReference>
<protein>
    <recommendedName>
        <fullName evidence="1">BRO1 domain-containing protein</fullName>
    </recommendedName>
</protein>
<proteinExistence type="predicted"/>
<dbReference type="AlphaFoldDB" id="A0AAI9XAF6"/>
<gene>
    <name evidence="2" type="ORF">VN97_g3537</name>
</gene>
<evidence type="ECO:0000313" key="2">
    <source>
        <dbReference type="EMBL" id="KAJ9489717.1"/>
    </source>
</evidence>
<reference evidence="2" key="2">
    <citation type="journal article" date="2016" name="Fungal Biol.">
        <title>Ochratoxin A production by Penicillium thymicola.</title>
        <authorList>
            <person name="Nguyen H.D.T."/>
            <person name="McMullin D.R."/>
            <person name="Ponomareva E."/>
            <person name="Riley R."/>
            <person name="Pomraning K.R."/>
            <person name="Baker S.E."/>
            <person name="Seifert K.A."/>
        </authorList>
    </citation>
    <scope>NUCLEOTIDE SEQUENCE</scope>
    <source>
        <strain evidence="2">DAOM 180753</strain>
    </source>
</reference>
<evidence type="ECO:0000313" key="3">
    <source>
        <dbReference type="Proteomes" id="UP001227192"/>
    </source>
</evidence>
<sequence length="201" mass="22574">MNSPRLAVVARFYRRWSLGFVLSFAFALDLQISPIVSYVAQQCIFEDQDTSRHRINGHVGPMSLGYALVETSLTILPSNVIPLPGGVELPVKTNGVFQTPPRATMASNILQLPFRRSHSVSLSEAITQYISSKYDQRPDMFAEDLMVIDRLRSEAVNVQEPHFSGVSRLVTYAAQLKWLSGKFPIDVRRRSGIFVVSGFWL</sequence>
<reference evidence="2" key="1">
    <citation type="submission" date="2015-06" db="EMBL/GenBank/DDBJ databases">
        <authorList>
            <person name="Nguyen H."/>
        </authorList>
    </citation>
    <scope>NUCLEOTIDE SEQUENCE</scope>
    <source>
        <strain evidence="2">DAOM 180753</strain>
    </source>
</reference>
<name>A0AAI9XAF6_PENTH</name>
<dbReference type="InterPro" id="IPR038499">
    <property type="entry name" value="BRO1_sf"/>
</dbReference>
<comment type="caution">
    <text evidence="2">The sequence shown here is derived from an EMBL/GenBank/DDBJ whole genome shotgun (WGS) entry which is preliminary data.</text>
</comment>
<dbReference type="EMBL" id="LACB01000076">
    <property type="protein sequence ID" value="KAJ9489717.1"/>
    <property type="molecule type" value="Genomic_DNA"/>
</dbReference>
<feature type="domain" description="BRO1" evidence="1">
    <location>
        <begin position="108"/>
        <end position="201"/>
    </location>
</feature>
<keyword evidence="3" id="KW-1185">Reference proteome</keyword>
<accession>A0AAI9XAF6</accession>